<accession>A0A4Y2TAT6</accession>
<organism evidence="1 2">
    <name type="scientific">Araneus ventricosus</name>
    <name type="common">Orbweaver spider</name>
    <name type="synonym">Epeira ventricosa</name>
    <dbReference type="NCBI Taxonomy" id="182803"/>
    <lineage>
        <taxon>Eukaryota</taxon>
        <taxon>Metazoa</taxon>
        <taxon>Ecdysozoa</taxon>
        <taxon>Arthropoda</taxon>
        <taxon>Chelicerata</taxon>
        <taxon>Arachnida</taxon>
        <taxon>Araneae</taxon>
        <taxon>Araneomorphae</taxon>
        <taxon>Entelegynae</taxon>
        <taxon>Araneoidea</taxon>
        <taxon>Araneidae</taxon>
        <taxon>Araneus</taxon>
    </lineage>
</organism>
<name>A0A4Y2TAT6_ARAVE</name>
<protein>
    <submittedName>
        <fullName evidence="1">Uncharacterized protein</fullName>
    </submittedName>
</protein>
<proteinExistence type="predicted"/>
<gene>
    <name evidence="1" type="ORF">AVEN_209187_1</name>
</gene>
<dbReference type="Proteomes" id="UP000499080">
    <property type="component" value="Unassembled WGS sequence"/>
</dbReference>
<dbReference type="EMBL" id="BGPR01026854">
    <property type="protein sequence ID" value="GBN96893.1"/>
    <property type="molecule type" value="Genomic_DNA"/>
</dbReference>
<comment type="caution">
    <text evidence="1">The sequence shown here is derived from an EMBL/GenBank/DDBJ whole genome shotgun (WGS) entry which is preliminary data.</text>
</comment>
<evidence type="ECO:0000313" key="2">
    <source>
        <dbReference type="Proteomes" id="UP000499080"/>
    </source>
</evidence>
<dbReference type="AlphaFoldDB" id="A0A4Y2TAT6"/>
<keyword evidence="2" id="KW-1185">Reference proteome</keyword>
<evidence type="ECO:0000313" key="1">
    <source>
        <dbReference type="EMBL" id="GBN96893.1"/>
    </source>
</evidence>
<reference evidence="1 2" key="1">
    <citation type="journal article" date="2019" name="Sci. Rep.">
        <title>Orb-weaving spider Araneus ventricosus genome elucidates the spidroin gene catalogue.</title>
        <authorList>
            <person name="Kono N."/>
            <person name="Nakamura H."/>
            <person name="Ohtoshi R."/>
            <person name="Moran D.A.P."/>
            <person name="Shinohara A."/>
            <person name="Yoshida Y."/>
            <person name="Fujiwara M."/>
            <person name="Mori M."/>
            <person name="Tomita M."/>
            <person name="Arakawa K."/>
        </authorList>
    </citation>
    <scope>NUCLEOTIDE SEQUENCE [LARGE SCALE GENOMIC DNA]</scope>
</reference>
<sequence>MLGQWMMQMVPGATCRSEALLGRRRARTKDRATALVDPHNDSFHDAIRCRGACCSTNHLRTPCGSNLQSSALFVILLPLIPNMALIPAPPSTVVP</sequence>